<dbReference type="Pfam" id="PF06075">
    <property type="entry name" value="DUF936"/>
    <property type="match status" value="1"/>
</dbReference>
<evidence type="ECO:0000313" key="3">
    <source>
        <dbReference type="Proteomes" id="UP001187192"/>
    </source>
</evidence>
<evidence type="ECO:0000259" key="1">
    <source>
        <dbReference type="Pfam" id="PF06075"/>
    </source>
</evidence>
<dbReference type="PANTHER" id="PTHR31928:SF7">
    <property type="entry name" value="FACTOR 1-DELTA, PUTATIVE (DUF936)-RELATED"/>
    <property type="match status" value="1"/>
</dbReference>
<evidence type="ECO:0000313" key="2">
    <source>
        <dbReference type="EMBL" id="GMN47737.1"/>
    </source>
</evidence>
<accession>A0AA88AB83</accession>
<sequence>MSISGDPKSTRLLFFPIRTHEIRVVFESCRRVTICIATPTQFQSHLPPISFPPLLLLPLILLQCPIVSCLFDFSTDSFHSAYVFIFDCDSDLISAGEIQLGQFVYALRLDSASLVSILRGLRLVPKRIWGGFILKDLWFFWVGLLRREGKSEAGEVGEAKNLSCDGRCRRTHRRVFSLLARRPPVNERERGRESRERDIESG</sequence>
<comment type="caution">
    <text evidence="2">The sequence shown here is derived from an EMBL/GenBank/DDBJ whole genome shotgun (WGS) entry which is preliminary data.</text>
</comment>
<dbReference type="PANTHER" id="PTHR31928">
    <property type="entry name" value="EXPRESSED PROTEIN"/>
    <property type="match status" value="1"/>
</dbReference>
<dbReference type="EMBL" id="BTGU01000026">
    <property type="protein sequence ID" value="GMN47737.1"/>
    <property type="molecule type" value="Genomic_DNA"/>
</dbReference>
<dbReference type="InterPro" id="IPR010341">
    <property type="entry name" value="DUF936_pln"/>
</dbReference>
<feature type="domain" description="DUF936" evidence="1">
    <location>
        <begin position="75"/>
        <end position="127"/>
    </location>
</feature>
<dbReference type="Proteomes" id="UP001187192">
    <property type="component" value="Unassembled WGS sequence"/>
</dbReference>
<proteinExistence type="predicted"/>
<organism evidence="2 3">
    <name type="scientific">Ficus carica</name>
    <name type="common">Common fig</name>
    <dbReference type="NCBI Taxonomy" id="3494"/>
    <lineage>
        <taxon>Eukaryota</taxon>
        <taxon>Viridiplantae</taxon>
        <taxon>Streptophyta</taxon>
        <taxon>Embryophyta</taxon>
        <taxon>Tracheophyta</taxon>
        <taxon>Spermatophyta</taxon>
        <taxon>Magnoliopsida</taxon>
        <taxon>eudicotyledons</taxon>
        <taxon>Gunneridae</taxon>
        <taxon>Pentapetalae</taxon>
        <taxon>rosids</taxon>
        <taxon>fabids</taxon>
        <taxon>Rosales</taxon>
        <taxon>Moraceae</taxon>
        <taxon>Ficeae</taxon>
        <taxon>Ficus</taxon>
    </lineage>
</organism>
<gene>
    <name evidence="2" type="ORF">TIFTF001_016916</name>
</gene>
<name>A0AA88AB83_FICCA</name>
<dbReference type="AlphaFoldDB" id="A0AA88AB83"/>
<reference evidence="2" key="1">
    <citation type="submission" date="2023-07" db="EMBL/GenBank/DDBJ databases">
        <title>draft genome sequence of fig (Ficus carica).</title>
        <authorList>
            <person name="Takahashi T."/>
            <person name="Nishimura K."/>
        </authorList>
    </citation>
    <scope>NUCLEOTIDE SEQUENCE</scope>
</reference>
<dbReference type="InterPro" id="IPR048297">
    <property type="entry name" value="DUF936_dom_pln"/>
</dbReference>
<protein>
    <recommendedName>
        <fullName evidence="1">DUF936 domain-containing protein</fullName>
    </recommendedName>
</protein>
<keyword evidence="3" id="KW-1185">Reference proteome</keyword>